<dbReference type="RefSeq" id="WP_109345571.1">
    <property type="nucleotide sequence ID" value="NZ_CP029343.1"/>
</dbReference>
<dbReference type="InterPro" id="IPR010836">
    <property type="entry name" value="SapC"/>
</dbReference>
<gene>
    <name evidence="1" type="ORF">DIR46_12910</name>
</gene>
<accession>A0A2S2DIS1</accession>
<dbReference type="Proteomes" id="UP000245820">
    <property type="component" value="Chromosome"/>
</dbReference>
<name>A0A2S2DIS1_9BURK</name>
<dbReference type="AlphaFoldDB" id="A0A2S2DIS1"/>
<sequence>MPNIALLNNIEHKDLRVITGHRPGLGSEVAWVPTFAAEFRSLQGHYPIIFRRDDAQARYEAIALLGFTEDENLFLEDARWDAPVVPLLLERQPFLIGRSGDELMIQVDLDHPRVSRTEGEPVFKPHGGNSDYLAHVDGLLSTIHQGLQFEPGFIDALTRHELLEPFALEIEFDNGAQSRMSGFYTINEERLAALDAGAVAELHQAGYLGPIWFALASLSNLRGLIDRKNRRHAAHR</sequence>
<keyword evidence="2" id="KW-1185">Reference proteome</keyword>
<dbReference type="KEGG" id="mtim:DIR46_12910"/>
<proteinExistence type="predicted"/>
<dbReference type="OrthoDB" id="8888710at2"/>
<reference evidence="1 2" key="1">
    <citation type="submission" date="2018-05" db="EMBL/GenBank/DDBJ databases">
        <title>Complete genome sequence of Massilia oculi sp. nov. CCUG 43427T (=DSM 26321T), the type strain of M. oculi, and comparison with genome sequences of other Massilia strains.</title>
        <authorList>
            <person name="Zhu B."/>
        </authorList>
    </citation>
    <scope>NUCLEOTIDE SEQUENCE [LARGE SCALE GENOMIC DNA]</scope>
    <source>
        <strain evidence="1 2">CCUG 43427</strain>
    </source>
</reference>
<organism evidence="1 2">
    <name type="scientific">Massilia oculi</name>
    <dbReference type="NCBI Taxonomy" id="945844"/>
    <lineage>
        <taxon>Bacteria</taxon>
        <taxon>Pseudomonadati</taxon>
        <taxon>Pseudomonadota</taxon>
        <taxon>Betaproteobacteria</taxon>
        <taxon>Burkholderiales</taxon>
        <taxon>Oxalobacteraceae</taxon>
        <taxon>Telluria group</taxon>
        <taxon>Massilia</taxon>
    </lineage>
</organism>
<dbReference type="EMBL" id="CP029343">
    <property type="protein sequence ID" value="AWL05237.1"/>
    <property type="molecule type" value="Genomic_DNA"/>
</dbReference>
<evidence type="ECO:0000313" key="2">
    <source>
        <dbReference type="Proteomes" id="UP000245820"/>
    </source>
</evidence>
<protein>
    <submittedName>
        <fullName evidence="1">Peptidase</fullName>
    </submittedName>
</protein>
<dbReference type="Pfam" id="PF07277">
    <property type="entry name" value="SapC"/>
    <property type="match status" value="1"/>
</dbReference>
<evidence type="ECO:0000313" key="1">
    <source>
        <dbReference type="EMBL" id="AWL05237.1"/>
    </source>
</evidence>